<evidence type="ECO:0000256" key="3">
    <source>
        <dbReference type="ARBA" id="ARBA00022475"/>
    </source>
</evidence>
<dbReference type="PANTHER" id="PTHR40074:SF2">
    <property type="entry name" value="O-ACETYLTRANSFERASE WECH"/>
    <property type="match status" value="1"/>
</dbReference>
<feature type="transmembrane region" description="Helical" evidence="7">
    <location>
        <begin position="35"/>
        <end position="55"/>
    </location>
</feature>
<dbReference type="GO" id="GO:0005886">
    <property type="term" value="C:plasma membrane"/>
    <property type="evidence" value="ECO:0007669"/>
    <property type="project" value="UniProtKB-SubCell"/>
</dbReference>
<dbReference type="KEGG" id="dsf:UWK_01992"/>
<accession>M1PA83</accession>
<keyword evidence="3" id="KW-1003">Cell membrane</keyword>
<keyword evidence="9" id="KW-0012">Acyltransferase</keyword>
<keyword evidence="9" id="KW-0808">Transferase</keyword>
<proteinExistence type="inferred from homology"/>
<feature type="transmembrane region" description="Helical" evidence="7">
    <location>
        <begin position="76"/>
        <end position="95"/>
    </location>
</feature>
<keyword evidence="10" id="KW-1185">Reference proteome</keyword>
<feature type="domain" description="Acyltransferase 3" evidence="8">
    <location>
        <begin position="6"/>
        <end position="331"/>
    </location>
</feature>
<feature type="transmembrane region" description="Helical" evidence="7">
    <location>
        <begin position="244"/>
        <end position="264"/>
    </location>
</feature>
<name>M1PA83_DESSD</name>
<feature type="transmembrane region" description="Helical" evidence="7">
    <location>
        <begin position="276"/>
        <end position="301"/>
    </location>
</feature>
<dbReference type="OrthoDB" id="7579632at2"/>
<evidence type="ECO:0000256" key="1">
    <source>
        <dbReference type="ARBA" id="ARBA00004651"/>
    </source>
</evidence>
<evidence type="ECO:0000256" key="5">
    <source>
        <dbReference type="ARBA" id="ARBA00022989"/>
    </source>
</evidence>
<evidence type="ECO:0000313" key="9">
    <source>
        <dbReference type="EMBL" id="AGF78542.1"/>
    </source>
</evidence>
<dbReference type="eggNOG" id="COG1835">
    <property type="taxonomic scope" value="Bacteria"/>
</dbReference>
<feature type="transmembrane region" description="Helical" evidence="7">
    <location>
        <begin position="307"/>
        <end position="333"/>
    </location>
</feature>
<evidence type="ECO:0000256" key="7">
    <source>
        <dbReference type="SAM" id="Phobius"/>
    </source>
</evidence>
<reference evidence="10" key="1">
    <citation type="journal article" date="2013" name="Stand. Genomic Sci.">
        <title>Complete genome sequence of Desulfocapsa sulfexigens, a marine deltaproteobacterium specialized in disproportionating inorganic sulfur compounds.</title>
        <authorList>
            <person name="Finster K.W."/>
            <person name="Kjeldsen K.U."/>
            <person name="Kube M."/>
            <person name="Reinhardt R."/>
            <person name="Mussmann M."/>
            <person name="Amann R."/>
            <person name="Schreiber L."/>
        </authorList>
    </citation>
    <scope>NUCLEOTIDE SEQUENCE [LARGE SCALE GENOMIC DNA]</scope>
    <source>
        <strain evidence="10">DSM 10523 / SB164P1</strain>
    </source>
</reference>
<comment type="similarity">
    <text evidence="2">Belongs to the acyltransferase 3 family.</text>
</comment>
<sequence>MRIQHLEYFRAISILFIVAGHSFHPWPIDTIPEKILANVVSGGSALFVFLSGFFFHHVFYPDFHYRNFLIKKIKNVLLPYIVLTVVAFVLFVVYLDVPRRFLAQDFVTVSDGFELLFQYLITGRILTAYWYVPFIMLVFALSPIFVLYINLSKQKQICIFSVLLLLSMVVHRPSYGLSPTHSVVYFLPIYLLGITSSVNYKYILQFIHNKCLFFGSLTIALSVIQVVFYGTYGDFSKGTMLSYNGLDVVILQKICMIFFMLSVLQKIDSKEIAVLSYIASISFSIYFIHPFILHLLSYFLVEEYVRTFIPGGVVCFVKILFVISVSILFSFLFKAILGNKSRYIVGS</sequence>
<evidence type="ECO:0000256" key="4">
    <source>
        <dbReference type="ARBA" id="ARBA00022692"/>
    </source>
</evidence>
<feature type="transmembrane region" description="Helical" evidence="7">
    <location>
        <begin position="128"/>
        <end position="150"/>
    </location>
</feature>
<keyword evidence="5 7" id="KW-1133">Transmembrane helix</keyword>
<comment type="subcellular location">
    <subcellularLocation>
        <location evidence="1">Cell membrane</location>
        <topology evidence="1">Multi-pass membrane protein</topology>
    </subcellularLocation>
</comment>
<dbReference type="HOGENOM" id="CLU_066870_0_0_7"/>
<protein>
    <submittedName>
        <fullName evidence="9">Putative acyltransferase</fullName>
    </submittedName>
</protein>
<gene>
    <name evidence="9" type="ordered locus">UWK_01992</name>
</gene>
<dbReference type="RefSeq" id="WP_015404233.1">
    <property type="nucleotide sequence ID" value="NC_020304.1"/>
</dbReference>
<dbReference type="AlphaFoldDB" id="M1PA83"/>
<dbReference type="InterPro" id="IPR002656">
    <property type="entry name" value="Acyl_transf_3_dom"/>
</dbReference>
<dbReference type="Pfam" id="PF01757">
    <property type="entry name" value="Acyl_transf_3"/>
    <property type="match status" value="1"/>
</dbReference>
<dbReference type="PANTHER" id="PTHR40074">
    <property type="entry name" value="O-ACETYLTRANSFERASE WECH"/>
    <property type="match status" value="1"/>
</dbReference>
<dbReference type="Proteomes" id="UP000011721">
    <property type="component" value="Chromosome"/>
</dbReference>
<feature type="transmembrane region" description="Helical" evidence="7">
    <location>
        <begin position="157"/>
        <end position="177"/>
    </location>
</feature>
<keyword evidence="4 7" id="KW-0812">Transmembrane</keyword>
<dbReference type="GO" id="GO:0009246">
    <property type="term" value="P:enterobacterial common antigen biosynthetic process"/>
    <property type="evidence" value="ECO:0007669"/>
    <property type="project" value="TreeGrafter"/>
</dbReference>
<dbReference type="EMBL" id="CP003985">
    <property type="protein sequence ID" value="AGF78542.1"/>
    <property type="molecule type" value="Genomic_DNA"/>
</dbReference>
<feature type="transmembrane region" description="Helical" evidence="7">
    <location>
        <begin position="212"/>
        <end position="232"/>
    </location>
</feature>
<evidence type="ECO:0000256" key="6">
    <source>
        <dbReference type="ARBA" id="ARBA00023136"/>
    </source>
</evidence>
<evidence type="ECO:0000259" key="8">
    <source>
        <dbReference type="Pfam" id="PF01757"/>
    </source>
</evidence>
<dbReference type="GO" id="GO:0016413">
    <property type="term" value="F:O-acetyltransferase activity"/>
    <property type="evidence" value="ECO:0007669"/>
    <property type="project" value="TreeGrafter"/>
</dbReference>
<dbReference type="STRING" id="1167006.UWK_01992"/>
<organism evidence="9 10">
    <name type="scientific">Desulfocapsa sulfexigens (strain DSM 10523 / SB164P1)</name>
    <dbReference type="NCBI Taxonomy" id="1167006"/>
    <lineage>
        <taxon>Bacteria</taxon>
        <taxon>Pseudomonadati</taxon>
        <taxon>Thermodesulfobacteriota</taxon>
        <taxon>Desulfobulbia</taxon>
        <taxon>Desulfobulbales</taxon>
        <taxon>Desulfocapsaceae</taxon>
        <taxon>Desulfocapsa</taxon>
    </lineage>
</organism>
<evidence type="ECO:0000256" key="2">
    <source>
        <dbReference type="ARBA" id="ARBA00007400"/>
    </source>
</evidence>
<feature type="transmembrane region" description="Helical" evidence="7">
    <location>
        <begin position="7"/>
        <end position="23"/>
    </location>
</feature>
<evidence type="ECO:0000313" key="10">
    <source>
        <dbReference type="Proteomes" id="UP000011721"/>
    </source>
</evidence>
<keyword evidence="6 7" id="KW-0472">Membrane</keyword>
<feature type="transmembrane region" description="Helical" evidence="7">
    <location>
        <begin position="183"/>
        <end position="200"/>
    </location>
</feature>